<sequence>MYSLHGRAPASATGIKRLNPDSIVITYQGDGDLASIGMAEIVHAANRGEKITVIFVNNSNYGMTGGQMSPTTLIGQKTTTSPNGRTAEHSGMPMKVCEMLSALGGVKYLERVTVDTPANCRKAKKAIKRALECQRRGLGFSMVEVLAICPTNWGKTPSAANQWLRENMLPYYPLGNFKDYK</sequence>
<dbReference type="SUPFAM" id="SSF52518">
    <property type="entry name" value="Thiamin diphosphate-binding fold (THDP-binding)"/>
    <property type="match status" value="1"/>
</dbReference>
<dbReference type="InterPro" id="IPR051457">
    <property type="entry name" value="2-oxoacid:Fd_oxidoreductase"/>
</dbReference>
<organism evidence="3">
    <name type="scientific">bioreactor metagenome</name>
    <dbReference type="NCBI Taxonomy" id="1076179"/>
    <lineage>
        <taxon>unclassified sequences</taxon>
        <taxon>metagenomes</taxon>
        <taxon>ecological metagenomes</taxon>
    </lineage>
</organism>
<evidence type="ECO:0000313" key="3">
    <source>
        <dbReference type="EMBL" id="MPN29118.1"/>
    </source>
</evidence>
<dbReference type="PANTHER" id="PTHR48084:SF3">
    <property type="entry name" value="SUBUNIT OF PYRUVATE:FLAVODOXIN OXIDOREDUCTASE"/>
    <property type="match status" value="1"/>
</dbReference>
<reference evidence="3" key="1">
    <citation type="submission" date="2019-08" db="EMBL/GenBank/DDBJ databases">
        <authorList>
            <person name="Kucharzyk K."/>
            <person name="Murdoch R.W."/>
            <person name="Higgins S."/>
            <person name="Loffler F."/>
        </authorList>
    </citation>
    <scope>NUCLEOTIDE SEQUENCE</scope>
</reference>
<dbReference type="EMBL" id="VSSQ01079666">
    <property type="protein sequence ID" value="MPN29118.1"/>
    <property type="molecule type" value="Genomic_DNA"/>
</dbReference>
<dbReference type="Gene3D" id="3.40.50.970">
    <property type="match status" value="1"/>
</dbReference>
<dbReference type="InterPro" id="IPR029061">
    <property type="entry name" value="THDP-binding"/>
</dbReference>
<evidence type="ECO:0000256" key="1">
    <source>
        <dbReference type="ARBA" id="ARBA00023002"/>
    </source>
</evidence>
<dbReference type="GO" id="GO:0047553">
    <property type="term" value="F:2-oxoglutarate synthase activity"/>
    <property type="evidence" value="ECO:0007669"/>
    <property type="project" value="UniProtKB-EC"/>
</dbReference>
<dbReference type="EC" id="1.2.7.3" evidence="3"/>
<dbReference type="PANTHER" id="PTHR48084">
    <property type="entry name" value="2-OXOGLUTARATE OXIDOREDUCTASE SUBUNIT KORB-RELATED"/>
    <property type="match status" value="1"/>
</dbReference>
<name>A0A645GQE0_9ZZZZ</name>
<proteinExistence type="predicted"/>
<gene>
    <name evidence="3" type="primary">korB_37</name>
    <name evidence="3" type="ORF">SDC9_176569</name>
</gene>
<dbReference type="Pfam" id="PF02775">
    <property type="entry name" value="TPP_enzyme_C"/>
    <property type="match status" value="1"/>
</dbReference>
<keyword evidence="1 3" id="KW-0560">Oxidoreductase</keyword>
<feature type="domain" description="Thiamine pyrophosphate enzyme TPP-binding" evidence="2">
    <location>
        <begin position="2"/>
        <end position="136"/>
    </location>
</feature>
<dbReference type="GO" id="GO:0030976">
    <property type="term" value="F:thiamine pyrophosphate binding"/>
    <property type="evidence" value="ECO:0007669"/>
    <property type="project" value="InterPro"/>
</dbReference>
<dbReference type="InterPro" id="IPR011766">
    <property type="entry name" value="TPP_enzyme_TPP-bd"/>
</dbReference>
<dbReference type="GO" id="GO:0045333">
    <property type="term" value="P:cellular respiration"/>
    <property type="evidence" value="ECO:0007669"/>
    <property type="project" value="UniProtKB-ARBA"/>
</dbReference>
<accession>A0A645GQE0</accession>
<protein>
    <submittedName>
        <fullName evidence="3">2-oxoglutarate oxidoreductase subunit KorB</fullName>
        <ecNumber evidence="3">1.2.7.3</ecNumber>
    </submittedName>
</protein>
<comment type="caution">
    <text evidence="3">The sequence shown here is derived from an EMBL/GenBank/DDBJ whole genome shotgun (WGS) entry which is preliminary data.</text>
</comment>
<dbReference type="AlphaFoldDB" id="A0A645GQE0"/>
<evidence type="ECO:0000259" key="2">
    <source>
        <dbReference type="Pfam" id="PF02775"/>
    </source>
</evidence>